<dbReference type="InterPro" id="IPR013249">
    <property type="entry name" value="RNA_pol_sigma70_r4_t2"/>
</dbReference>
<accession>A0A081R1Q6</accession>
<dbReference type="GO" id="GO:0003677">
    <property type="term" value="F:DNA binding"/>
    <property type="evidence" value="ECO:0007669"/>
    <property type="project" value="InterPro"/>
</dbReference>
<name>A0A081R1Q6_STRMT</name>
<sequence length="149" mass="17582">MSNKVQERRERKIKEAIKAKNWNEVTRLLQQEQSNAERRDRYHHKRSMEESISRNNGKRRERYEVVASSDLNPEEALILAELRQAIREAKASLSEIDSKIVEMIAEQGSSYKETARYITEHYKKMSDVTVKSHYCKALKKLAPLLKSYR</sequence>
<dbReference type="AlphaFoldDB" id="A0A081R1Q6"/>
<dbReference type="InterPro" id="IPR013324">
    <property type="entry name" value="RNA_pol_sigma_r3/r4-like"/>
</dbReference>
<comment type="caution">
    <text evidence="3">The sequence shown here is derived from an EMBL/GenBank/DDBJ whole genome shotgun (WGS) entry which is preliminary data.</text>
</comment>
<evidence type="ECO:0000256" key="1">
    <source>
        <dbReference type="SAM" id="MobiDB-lite"/>
    </source>
</evidence>
<evidence type="ECO:0000259" key="2">
    <source>
        <dbReference type="Pfam" id="PF08281"/>
    </source>
</evidence>
<dbReference type="GO" id="GO:0006352">
    <property type="term" value="P:DNA-templated transcription initiation"/>
    <property type="evidence" value="ECO:0007669"/>
    <property type="project" value="InterPro"/>
</dbReference>
<dbReference type="Proteomes" id="UP000028022">
    <property type="component" value="Unassembled WGS sequence"/>
</dbReference>
<dbReference type="Pfam" id="PF08281">
    <property type="entry name" value="Sigma70_r4_2"/>
    <property type="match status" value="1"/>
</dbReference>
<feature type="region of interest" description="Disordered" evidence="1">
    <location>
        <begin position="31"/>
        <end position="61"/>
    </location>
</feature>
<dbReference type="GO" id="GO:0016987">
    <property type="term" value="F:sigma factor activity"/>
    <property type="evidence" value="ECO:0007669"/>
    <property type="project" value="InterPro"/>
</dbReference>
<feature type="domain" description="RNA polymerase sigma factor 70 region 4 type 2" evidence="2">
    <location>
        <begin position="83"/>
        <end position="141"/>
    </location>
</feature>
<dbReference type="EMBL" id="JPFZ01000006">
    <property type="protein sequence ID" value="KEQ49129.1"/>
    <property type="molecule type" value="Genomic_DNA"/>
</dbReference>
<evidence type="ECO:0000313" key="4">
    <source>
        <dbReference type="Proteomes" id="UP000028022"/>
    </source>
</evidence>
<dbReference type="Gene3D" id="1.10.10.10">
    <property type="entry name" value="Winged helix-like DNA-binding domain superfamily/Winged helix DNA-binding domain"/>
    <property type="match status" value="1"/>
</dbReference>
<proteinExistence type="predicted"/>
<organism evidence="3 4">
    <name type="scientific">Streptococcus mitis</name>
    <dbReference type="NCBI Taxonomy" id="28037"/>
    <lineage>
        <taxon>Bacteria</taxon>
        <taxon>Bacillati</taxon>
        <taxon>Bacillota</taxon>
        <taxon>Bacilli</taxon>
        <taxon>Lactobacillales</taxon>
        <taxon>Streptococcaceae</taxon>
        <taxon>Streptococcus</taxon>
        <taxon>Streptococcus mitis group</taxon>
    </lineage>
</organism>
<evidence type="ECO:0000313" key="3">
    <source>
        <dbReference type="EMBL" id="KEQ49129.1"/>
    </source>
</evidence>
<reference evidence="3 4" key="1">
    <citation type="submission" date="2014-05" db="EMBL/GenBank/DDBJ databases">
        <authorList>
            <person name="Daugherty S.C."/>
            <person name="Tallon L.J."/>
            <person name="Sadzewicz L."/>
            <person name="Kilian M."/>
            <person name="Tettelin H."/>
        </authorList>
    </citation>
    <scope>NUCLEOTIDE SEQUENCE [LARGE SCALE GENOMIC DNA]</scope>
    <source>
        <strain evidence="3 4">SK608</strain>
    </source>
</reference>
<protein>
    <submittedName>
        <fullName evidence="3">Sigma-70, region 4 family protein</fullName>
    </submittedName>
</protein>
<dbReference type="InterPro" id="IPR036388">
    <property type="entry name" value="WH-like_DNA-bd_sf"/>
</dbReference>
<dbReference type="SUPFAM" id="SSF88659">
    <property type="entry name" value="Sigma3 and sigma4 domains of RNA polymerase sigma factors"/>
    <property type="match status" value="1"/>
</dbReference>
<gene>
    <name evidence="3" type="ORF">SK608_0123</name>
</gene>